<feature type="domain" description="Translation elongation factor P/YeiP central" evidence="12">
    <location>
        <begin position="89"/>
        <end position="143"/>
    </location>
</feature>
<keyword evidence="6 8" id="KW-0648">Protein biosynthesis</keyword>
<keyword evidence="14" id="KW-1185">Reference proteome</keyword>
<evidence type="ECO:0000256" key="6">
    <source>
        <dbReference type="ARBA" id="ARBA00022917"/>
    </source>
</evidence>
<dbReference type="UniPathway" id="UPA00345"/>
<dbReference type="HAMAP" id="MF_00141">
    <property type="entry name" value="EF_P"/>
    <property type="match status" value="1"/>
</dbReference>
<dbReference type="PIRSF" id="PIRSF005901">
    <property type="entry name" value="EF-P"/>
    <property type="match status" value="1"/>
</dbReference>
<evidence type="ECO:0000256" key="5">
    <source>
        <dbReference type="ARBA" id="ARBA00022768"/>
    </source>
</evidence>
<gene>
    <name evidence="8 13" type="primary">efp</name>
    <name evidence="13" type="ORF">HMPREF0299_6496</name>
</gene>
<dbReference type="SMART" id="SM01185">
    <property type="entry name" value="EFP"/>
    <property type="match status" value="1"/>
</dbReference>
<dbReference type="GO" id="GO:0003746">
    <property type="term" value="F:translation elongation factor activity"/>
    <property type="evidence" value="ECO:0007669"/>
    <property type="project" value="UniProtKB-UniRule"/>
</dbReference>
<dbReference type="InterPro" id="IPR011768">
    <property type="entry name" value="Transl_elongation_fac_P"/>
</dbReference>
<dbReference type="eggNOG" id="COG0231">
    <property type="taxonomic scope" value="Bacteria"/>
</dbReference>
<dbReference type="GO" id="GO:0043043">
    <property type="term" value="P:peptide biosynthetic process"/>
    <property type="evidence" value="ECO:0007669"/>
    <property type="project" value="InterPro"/>
</dbReference>
<dbReference type="FunFam" id="2.40.50.140:FF:000009">
    <property type="entry name" value="Elongation factor P"/>
    <property type="match status" value="1"/>
</dbReference>
<reference evidence="13" key="1">
    <citation type="submission" date="2010-08" db="EMBL/GenBank/DDBJ databases">
        <authorList>
            <person name="Harkins D.M."/>
            <person name="Madupu R."/>
            <person name="Durkin A.S."/>
            <person name="Torralba M."/>
            <person name="Methe B."/>
            <person name="Sutton G.G."/>
            <person name="Nelson K.E."/>
        </authorList>
    </citation>
    <scope>NUCLEOTIDE SEQUENCE [LARGE SCALE GENOMIC DNA]</scope>
    <source>
        <strain evidence="13">ATCC 14266</strain>
    </source>
</reference>
<name>E0DF59_9CORY</name>
<dbReference type="InterPro" id="IPR015365">
    <property type="entry name" value="Elong-fact-P_C"/>
</dbReference>
<dbReference type="FunFam" id="2.40.50.140:FF:000004">
    <property type="entry name" value="Elongation factor P"/>
    <property type="match status" value="1"/>
</dbReference>
<dbReference type="STRING" id="553207.HMPREF0299_6496"/>
<evidence type="ECO:0000313" key="14">
    <source>
        <dbReference type="Proteomes" id="UP000004218"/>
    </source>
</evidence>
<dbReference type="PROSITE" id="PS01275">
    <property type="entry name" value="EFP"/>
    <property type="match status" value="1"/>
</dbReference>
<comment type="caution">
    <text evidence="13">The sequence shown here is derived from an EMBL/GenBank/DDBJ whole genome shotgun (WGS) entry which is preliminary data.</text>
</comment>
<comment type="similarity">
    <text evidence="3 8 10">Belongs to the elongation factor P family.</text>
</comment>
<sequence length="209" mass="23098">MENRVSVFMRSINNSTMKEVPSVATTADFKNGLVLKIDNKLQQIVEFQHVKPGKGPAFVRTKLKDVVTGKVTDKTFNAGVKVETATVDRRDMTYLYHDGSSYVVMDEKTYEQLELAEHIFGNSAKFLLENTTVQVSFHEGEPLFAELPISLDLTVSHTEPGLQGDRSSGGTKPATLETGAEIQVPLFIETGNVVKVDTRDGSYLSRVNN</sequence>
<dbReference type="PANTHER" id="PTHR30053:SF12">
    <property type="entry name" value="ELONGATION FACTOR P (EF-P) FAMILY PROTEIN"/>
    <property type="match status" value="1"/>
</dbReference>
<dbReference type="InterPro" id="IPR020599">
    <property type="entry name" value="Transl_elong_fac_P/YeiP"/>
</dbReference>
<dbReference type="Pfam" id="PF01132">
    <property type="entry name" value="EFP"/>
    <property type="match status" value="1"/>
</dbReference>
<dbReference type="InterPro" id="IPR014722">
    <property type="entry name" value="Rib_uL2_dom2"/>
</dbReference>
<dbReference type="CDD" id="cd05794">
    <property type="entry name" value="S1_EF-P_repeat_2"/>
    <property type="match status" value="1"/>
</dbReference>
<dbReference type="InterPro" id="IPR012340">
    <property type="entry name" value="NA-bd_OB-fold"/>
</dbReference>
<dbReference type="SMART" id="SM00841">
    <property type="entry name" value="Elong-fact-P_C"/>
    <property type="match status" value="1"/>
</dbReference>
<dbReference type="CDD" id="cd04470">
    <property type="entry name" value="S1_EF-P_repeat_1"/>
    <property type="match status" value="1"/>
</dbReference>
<dbReference type="Gene3D" id="2.30.30.30">
    <property type="match status" value="1"/>
</dbReference>
<accession>E0DF59</accession>
<evidence type="ECO:0000259" key="11">
    <source>
        <dbReference type="SMART" id="SM00841"/>
    </source>
</evidence>
<evidence type="ECO:0000256" key="3">
    <source>
        <dbReference type="ARBA" id="ARBA00009479"/>
    </source>
</evidence>
<evidence type="ECO:0000256" key="9">
    <source>
        <dbReference type="NCBIfam" id="TIGR00038"/>
    </source>
</evidence>
<organism evidence="13 14">
    <name type="scientific">Corynebacterium matruchotii ATCC 14266</name>
    <dbReference type="NCBI Taxonomy" id="553207"/>
    <lineage>
        <taxon>Bacteria</taxon>
        <taxon>Bacillati</taxon>
        <taxon>Actinomycetota</taxon>
        <taxon>Actinomycetes</taxon>
        <taxon>Mycobacteriales</taxon>
        <taxon>Corynebacteriaceae</taxon>
        <taxon>Corynebacterium</taxon>
    </lineage>
</organism>
<dbReference type="NCBIfam" id="TIGR00038">
    <property type="entry name" value="efp"/>
    <property type="match status" value="1"/>
</dbReference>
<dbReference type="AlphaFoldDB" id="E0DF59"/>
<proteinExistence type="inferred from homology"/>
<evidence type="ECO:0000256" key="4">
    <source>
        <dbReference type="ARBA" id="ARBA00022490"/>
    </source>
</evidence>
<dbReference type="FunFam" id="2.30.30.30:FF:000003">
    <property type="entry name" value="Elongation factor P"/>
    <property type="match status" value="1"/>
</dbReference>
<dbReference type="InterPro" id="IPR001059">
    <property type="entry name" value="Transl_elong_P/YeiP_cen"/>
</dbReference>
<keyword evidence="4 8" id="KW-0963">Cytoplasm</keyword>
<comment type="pathway">
    <text evidence="2 8">Protein biosynthesis; polypeptide chain elongation.</text>
</comment>
<dbReference type="InterPro" id="IPR008991">
    <property type="entry name" value="Translation_prot_SH3-like_sf"/>
</dbReference>
<evidence type="ECO:0000256" key="10">
    <source>
        <dbReference type="RuleBase" id="RU004389"/>
    </source>
</evidence>
<comment type="function">
    <text evidence="7 8">Involved in peptide bond synthesis. Stimulates efficient translation and peptide-bond synthesis on native or reconstituted 70S ribosomes in vitro. Probably functions indirectly by altering the affinity of the ribosome for aminoacyl-tRNA, thus increasing their reactivity as acceptors for peptidyl transferase.</text>
</comment>
<dbReference type="NCBIfam" id="NF001810">
    <property type="entry name" value="PRK00529.1"/>
    <property type="match status" value="1"/>
</dbReference>
<evidence type="ECO:0000313" key="13">
    <source>
        <dbReference type="EMBL" id="EFM48635.1"/>
    </source>
</evidence>
<dbReference type="InterPro" id="IPR013185">
    <property type="entry name" value="Transl_elong_KOW-like"/>
</dbReference>
<dbReference type="Gene3D" id="2.40.50.140">
    <property type="entry name" value="Nucleic acid-binding proteins"/>
    <property type="match status" value="2"/>
</dbReference>
<dbReference type="Pfam" id="PF09285">
    <property type="entry name" value="Elong-fact-P_C"/>
    <property type="match status" value="1"/>
</dbReference>
<evidence type="ECO:0000256" key="1">
    <source>
        <dbReference type="ARBA" id="ARBA00004496"/>
    </source>
</evidence>
<feature type="domain" description="Elongation factor P C-terminal" evidence="11">
    <location>
        <begin position="151"/>
        <end position="206"/>
    </location>
</feature>
<evidence type="ECO:0000259" key="12">
    <source>
        <dbReference type="SMART" id="SM01185"/>
    </source>
</evidence>
<dbReference type="SUPFAM" id="SSF50249">
    <property type="entry name" value="Nucleic acid-binding proteins"/>
    <property type="match status" value="2"/>
</dbReference>
<evidence type="ECO:0000256" key="7">
    <source>
        <dbReference type="ARBA" id="ARBA00025469"/>
    </source>
</evidence>
<protein>
    <recommendedName>
        <fullName evidence="8 9">Elongation factor P</fullName>
        <shortName evidence="8">EF-P</shortName>
    </recommendedName>
</protein>
<evidence type="ECO:0000256" key="2">
    <source>
        <dbReference type="ARBA" id="ARBA00004815"/>
    </source>
</evidence>
<dbReference type="Proteomes" id="UP000004218">
    <property type="component" value="Unassembled WGS sequence"/>
</dbReference>
<dbReference type="GO" id="GO:0005829">
    <property type="term" value="C:cytosol"/>
    <property type="evidence" value="ECO:0007669"/>
    <property type="project" value="UniProtKB-ARBA"/>
</dbReference>
<dbReference type="EMBL" id="ACSH02000005">
    <property type="protein sequence ID" value="EFM48635.1"/>
    <property type="molecule type" value="Genomic_DNA"/>
</dbReference>
<dbReference type="InterPro" id="IPR013852">
    <property type="entry name" value="Transl_elong_P/YeiP_CS"/>
</dbReference>
<dbReference type="SUPFAM" id="SSF50104">
    <property type="entry name" value="Translation proteins SH3-like domain"/>
    <property type="match status" value="1"/>
</dbReference>
<dbReference type="PANTHER" id="PTHR30053">
    <property type="entry name" value="ELONGATION FACTOR P"/>
    <property type="match status" value="1"/>
</dbReference>
<dbReference type="Pfam" id="PF08207">
    <property type="entry name" value="EFP_N"/>
    <property type="match status" value="1"/>
</dbReference>
<keyword evidence="5 8" id="KW-0251">Elongation factor</keyword>
<comment type="subcellular location">
    <subcellularLocation>
        <location evidence="1 8">Cytoplasm</location>
    </subcellularLocation>
</comment>
<evidence type="ECO:0000256" key="8">
    <source>
        <dbReference type="HAMAP-Rule" id="MF_00141"/>
    </source>
</evidence>